<reference evidence="7 8" key="1">
    <citation type="submission" date="2017-09" db="EMBL/GenBank/DDBJ databases">
        <title>Arcobacter canalis sp. nov., a new species isolated from a water canal contaminated with urban sewage.</title>
        <authorList>
            <person name="Perez-Cataluna A."/>
            <person name="Salas-Masso N."/>
            <person name="Figueras M.J."/>
        </authorList>
    </citation>
    <scope>NUCLEOTIDE SEQUENCE [LARGE SCALE GENOMIC DNA]</scope>
    <source>
        <strain evidence="7 8">F98-3</strain>
    </source>
</reference>
<dbReference type="GO" id="GO:0005886">
    <property type="term" value="C:plasma membrane"/>
    <property type="evidence" value="ECO:0007669"/>
    <property type="project" value="TreeGrafter"/>
</dbReference>
<dbReference type="InterPro" id="IPR004089">
    <property type="entry name" value="MCPsignal_dom"/>
</dbReference>
<dbReference type="SUPFAM" id="SSF58104">
    <property type="entry name" value="Methyl-accepting chemotaxis protein (MCP) signaling domain"/>
    <property type="match status" value="1"/>
</dbReference>
<proteinExistence type="inferred from homology"/>
<dbReference type="GO" id="GO:0004888">
    <property type="term" value="F:transmembrane signaling receptor activity"/>
    <property type="evidence" value="ECO:0007669"/>
    <property type="project" value="TreeGrafter"/>
</dbReference>
<dbReference type="GO" id="GO:0007165">
    <property type="term" value="P:signal transduction"/>
    <property type="evidence" value="ECO:0007669"/>
    <property type="project" value="UniProtKB-KW"/>
</dbReference>
<dbReference type="Gene3D" id="1.10.287.950">
    <property type="entry name" value="Methyl-accepting chemotaxis protein"/>
    <property type="match status" value="1"/>
</dbReference>
<comment type="similarity">
    <text evidence="2">Belongs to the methyl-accepting chemotaxis (MCP) protein family.</text>
</comment>
<dbReference type="PANTHER" id="PTHR43531:SF11">
    <property type="entry name" value="METHYL-ACCEPTING CHEMOTAXIS PROTEIN 3"/>
    <property type="match status" value="1"/>
</dbReference>
<name>A0A2G1DEZ3_9BACT</name>
<protein>
    <submittedName>
        <fullName evidence="7">Chemotaxis protein</fullName>
    </submittedName>
    <submittedName>
        <fullName evidence="6">MCP-domain signal transduction protein</fullName>
    </submittedName>
</protein>
<dbReference type="Pfam" id="PF00015">
    <property type="entry name" value="MCPsignal"/>
    <property type="match status" value="1"/>
</dbReference>
<feature type="transmembrane region" description="Helical" evidence="4">
    <location>
        <begin position="260"/>
        <end position="281"/>
    </location>
</feature>
<keyword evidence="4" id="KW-0472">Membrane</keyword>
<dbReference type="SMART" id="SM01358">
    <property type="entry name" value="HBM"/>
    <property type="match status" value="1"/>
</dbReference>
<evidence type="ECO:0000256" key="4">
    <source>
        <dbReference type="SAM" id="Phobius"/>
    </source>
</evidence>
<dbReference type="CDD" id="cd11386">
    <property type="entry name" value="MCP_signal"/>
    <property type="match status" value="1"/>
</dbReference>
<gene>
    <name evidence="6" type="ORF">AMOL_1817</name>
    <name evidence="7" type="ORF">CPU12_12665</name>
</gene>
<dbReference type="EMBL" id="NXFY01000026">
    <property type="protein sequence ID" value="PHO17024.1"/>
    <property type="molecule type" value="Genomic_DNA"/>
</dbReference>
<dbReference type="GO" id="GO:0006935">
    <property type="term" value="P:chemotaxis"/>
    <property type="evidence" value="ECO:0007669"/>
    <property type="project" value="UniProtKB-KW"/>
</dbReference>
<evidence type="ECO:0000256" key="2">
    <source>
        <dbReference type="ARBA" id="ARBA00029447"/>
    </source>
</evidence>
<feature type="domain" description="Methyl-accepting transducer" evidence="5">
    <location>
        <begin position="443"/>
        <end position="672"/>
    </location>
</feature>
<evidence type="ECO:0000313" key="6">
    <source>
        <dbReference type="EMBL" id="AXX92781.1"/>
    </source>
</evidence>
<dbReference type="SMART" id="SM00283">
    <property type="entry name" value="MA"/>
    <property type="match status" value="1"/>
</dbReference>
<dbReference type="EMBL" id="CP032098">
    <property type="protein sequence ID" value="AXX92781.1"/>
    <property type="molecule type" value="Genomic_DNA"/>
</dbReference>
<dbReference type="PROSITE" id="PS50111">
    <property type="entry name" value="CHEMOTAXIS_TRANSDUC_2"/>
    <property type="match status" value="1"/>
</dbReference>
<keyword evidence="4" id="KW-1133">Transmembrane helix</keyword>
<dbReference type="Proteomes" id="UP000221222">
    <property type="component" value="Unassembled WGS sequence"/>
</dbReference>
<evidence type="ECO:0000313" key="7">
    <source>
        <dbReference type="EMBL" id="PHO17024.1"/>
    </source>
</evidence>
<dbReference type="Gene3D" id="6.10.340.10">
    <property type="match status" value="1"/>
</dbReference>
<dbReference type="RefSeq" id="WP_099343484.1">
    <property type="nucleotide sequence ID" value="NZ_CP032098.1"/>
</dbReference>
<dbReference type="KEGG" id="amol:AMOL_1817"/>
<feature type="transmembrane region" description="Helical" evidence="4">
    <location>
        <begin position="7"/>
        <end position="29"/>
    </location>
</feature>
<evidence type="ECO:0000259" key="5">
    <source>
        <dbReference type="PROSITE" id="PS50111"/>
    </source>
</evidence>
<dbReference type="InterPro" id="IPR032255">
    <property type="entry name" value="HBM"/>
</dbReference>
<evidence type="ECO:0000256" key="3">
    <source>
        <dbReference type="PROSITE-ProRule" id="PRU00284"/>
    </source>
</evidence>
<keyword evidence="3" id="KW-0807">Transducer</keyword>
<reference evidence="6 9" key="2">
    <citation type="submission" date="2018-08" db="EMBL/GenBank/DDBJ databases">
        <title>Complete genome of the Arcobacter molluscorum type strain LMG 25693.</title>
        <authorList>
            <person name="Miller W.G."/>
            <person name="Yee E."/>
            <person name="Bono J.L."/>
        </authorList>
    </citation>
    <scope>NUCLEOTIDE SEQUENCE [LARGE SCALE GENOMIC DNA]</scope>
    <source>
        <strain evidence="6 9">CECT 7696</strain>
    </source>
</reference>
<evidence type="ECO:0000313" key="8">
    <source>
        <dbReference type="Proteomes" id="UP000221222"/>
    </source>
</evidence>
<keyword evidence="4" id="KW-0812">Transmembrane</keyword>
<dbReference type="Proteomes" id="UP000262712">
    <property type="component" value="Chromosome"/>
</dbReference>
<dbReference type="PANTHER" id="PTHR43531">
    <property type="entry name" value="PROTEIN ICFG"/>
    <property type="match status" value="1"/>
</dbReference>
<keyword evidence="8" id="KW-1185">Reference proteome</keyword>
<keyword evidence="1" id="KW-0145">Chemotaxis</keyword>
<evidence type="ECO:0000256" key="1">
    <source>
        <dbReference type="ARBA" id="ARBA00022500"/>
    </source>
</evidence>
<dbReference type="AlphaFoldDB" id="A0A2G1DEZ3"/>
<evidence type="ECO:0000313" key="9">
    <source>
        <dbReference type="Proteomes" id="UP000262712"/>
    </source>
</evidence>
<sequence length="737" mass="82984">MSIKGKFIGLGVSVIMGIICILLVDMYSLSQINKLDNAHQFVNELKTEQLNLRKYEKDFITRKDLVYKDQFLKVYKGADKIVKELNKILKEFDISTKDTITFKNILEKYKNLFLNIVKLDTQKGLSSSDGLYDVLRQSVHKVETYAKESNDYKLLALIYDLRKDEKDFMLRLDENYITLFTKKIDTLLKSIENEQMKNYLITYKKDFLAICKIEKLKGLGEETGLLKQLRDTIHMTEKSIKDLDEAVKEKIDNEIDEMEILSIVLTIIIICFMVIVLLILARDILTNLGKFEIGLKKFFDYINRETQTFELLSVKGKDEFAKMAHSINENIKKIDEGIQQDNKAVSDAVDIVEKIKKGHIDIQLTTQANNPQLIQLRDTLNVMLENIKINIDSVSVVLKEYSNYKFVNKVNTKGVEGYMLDFINNVNFLTDEISSLLKKSLLIGVALDKASNNLISNVDTLNISSNEAAASLEETAAALEEITSTIVNNSENVEKMTSFTNELTNSANEGQTLANKTTVAMDEINNQVKSIEEAISVIDQIAFQTNILSLNAAVEAATAGEAGKGFAVVAQEVRNLASRSAQAAKEIKHIVENATIKANEGKSASDEMIKGYIALLKNIENSNEMIQEIANASKEQETGITQINDAITQLDQQTQQNASIATQTEEVAKETDKIAKEIVSDASAKEFLGKDSIKIPNINNSFKENKIKQTVKKEETIKPKKNDVITSKTDDNEWESF</sequence>
<dbReference type="InterPro" id="IPR051310">
    <property type="entry name" value="MCP_chemotaxis"/>
</dbReference>
<organism evidence="7 8">
    <name type="scientific">Malaciobacter molluscorum LMG 25693</name>
    <dbReference type="NCBI Taxonomy" id="870501"/>
    <lineage>
        <taxon>Bacteria</taxon>
        <taxon>Pseudomonadati</taxon>
        <taxon>Campylobacterota</taxon>
        <taxon>Epsilonproteobacteria</taxon>
        <taxon>Campylobacterales</taxon>
        <taxon>Arcobacteraceae</taxon>
        <taxon>Malaciobacter</taxon>
    </lineage>
</organism>
<accession>A0A2G1DEZ3</accession>